<evidence type="ECO:0000259" key="14">
    <source>
        <dbReference type="SMART" id="SM00852"/>
    </source>
</evidence>
<dbReference type="InterPro" id="IPR001453">
    <property type="entry name" value="MoaB/Mog_dom"/>
</dbReference>
<comment type="similarity">
    <text evidence="2">In the N-terminal section; belongs to the MoaB/Mog family.</text>
</comment>
<evidence type="ECO:0000256" key="10">
    <source>
        <dbReference type="ARBA" id="ARBA00022840"/>
    </source>
</evidence>
<dbReference type="SUPFAM" id="SSF53218">
    <property type="entry name" value="Molybdenum cofactor biosynthesis proteins"/>
    <property type="match status" value="1"/>
</dbReference>
<accession>A0A158QZN4</accession>
<evidence type="ECO:0000313" key="16">
    <source>
        <dbReference type="Proteomes" id="UP000271162"/>
    </source>
</evidence>
<dbReference type="SMART" id="SM00852">
    <property type="entry name" value="MoCF_biosynth"/>
    <property type="match status" value="1"/>
</dbReference>
<dbReference type="Gene3D" id="3.40.980.10">
    <property type="entry name" value="MoaB/Mog-like domain"/>
    <property type="match status" value="1"/>
</dbReference>
<keyword evidence="8" id="KW-0547">Nucleotide-binding</keyword>
<dbReference type="SUPFAM" id="SSF52402">
    <property type="entry name" value="Adenine nucleotide alpha hydrolases-like"/>
    <property type="match status" value="1"/>
</dbReference>
<evidence type="ECO:0000256" key="7">
    <source>
        <dbReference type="ARBA" id="ARBA00022695"/>
    </source>
</evidence>
<gene>
    <name evidence="15" type="ORF">NBR_LOCUS10403</name>
</gene>
<dbReference type="InterPro" id="IPR002500">
    <property type="entry name" value="PAPS_reduct_dom"/>
</dbReference>
<name>A0A158QZN4_NIPBR</name>
<dbReference type="InterPro" id="IPR014729">
    <property type="entry name" value="Rossmann-like_a/b/a_fold"/>
</dbReference>
<evidence type="ECO:0000313" key="15">
    <source>
        <dbReference type="EMBL" id="VDL73992.1"/>
    </source>
</evidence>
<keyword evidence="5" id="KW-0288">FMN</keyword>
<keyword evidence="10" id="KW-0067">ATP-binding</keyword>
<dbReference type="Pfam" id="PF01507">
    <property type="entry name" value="PAPS_reduct"/>
    <property type="match status" value="2"/>
</dbReference>
<dbReference type="Pfam" id="PF24102">
    <property type="entry name" value="FLAD1_M"/>
    <property type="match status" value="1"/>
</dbReference>
<keyword evidence="9" id="KW-0274">FAD</keyword>
<keyword evidence="7" id="KW-0548">Nucleotidyltransferase</keyword>
<dbReference type="GO" id="GO:0005524">
    <property type="term" value="F:ATP binding"/>
    <property type="evidence" value="ECO:0007669"/>
    <property type="project" value="UniProtKB-KW"/>
</dbReference>
<dbReference type="GO" id="GO:0003919">
    <property type="term" value="F:FMN adenylyltransferase activity"/>
    <property type="evidence" value="ECO:0007669"/>
    <property type="project" value="UniProtKB-EC"/>
</dbReference>
<dbReference type="EMBL" id="UYSL01020311">
    <property type="protein sequence ID" value="VDL73992.1"/>
    <property type="molecule type" value="Genomic_DNA"/>
</dbReference>
<keyword evidence="6" id="KW-0808">Transferase</keyword>
<evidence type="ECO:0000256" key="9">
    <source>
        <dbReference type="ARBA" id="ARBA00022827"/>
    </source>
</evidence>
<dbReference type="OMA" id="NSHFLCK"/>
<keyword evidence="4" id="KW-0285">Flavoprotein</keyword>
<dbReference type="STRING" id="27835.A0A158QZN4"/>
<dbReference type="EC" id="2.7.7.2" evidence="3"/>
<keyword evidence="16" id="KW-1185">Reference proteome</keyword>
<reference evidence="15 16" key="2">
    <citation type="submission" date="2018-11" db="EMBL/GenBank/DDBJ databases">
        <authorList>
            <consortium name="Pathogen Informatics"/>
        </authorList>
    </citation>
    <scope>NUCLEOTIDE SEQUENCE [LARGE SCALE GENOMIC DNA]</scope>
</reference>
<evidence type="ECO:0000256" key="8">
    <source>
        <dbReference type="ARBA" id="ARBA00022741"/>
    </source>
</evidence>
<dbReference type="InterPro" id="IPR056596">
    <property type="entry name" value="FLAD1_M"/>
</dbReference>
<protein>
    <recommendedName>
        <fullName evidence="3">FAD synthase</fullName>
        <ecNumber evidence="3">2.7.7.2</ecNumber>
    </recommendedName>
    <alternativeName>
        <fullName evidence="11">FAD pyrophosphorylase</fullName>
    </alternativeName>
    <alternativeName>
        <fullName evidence="12">FMN adenylyltransferase</fullName>
    </alternativeName>
</protein>
<evidence type="ECO:0000256" key="13">
    <source>
        <dbReference type="ARBA" id="ARBA00049494"/>
    </source>
</evidence>
<dbReference type="InterPro" id="IPR036425">
    <property type="entry name" value="MoaB/Mog-like_dom_sf"/>
</dbReference>
<comment type="catalytic activity">
    <reaction evidence="13">
        <text>FMN + ATP + H(+) = FAD + diphosphate</text>
        <dbReference type="Rhea" id="RHEA:17237"/>
        <dbReference type="ChEBI" id="CHEBI:15378"/>
        <dbReference type="ChEBI" id="CHEBI:30616"/>
        <dbReference type="ChEBI" id="CHEBI:33019"/>
        <dbReference type="ChEBI" id="CHEBI:57692"/>
        <dbReference type="ChEBI" id="CHEBI:58210"/>
        <dbReference type="EC" id="2.7.7.2"/>
    </reaction>
</comment>
<evidence type="ECO:0000256" key="2">
    <source>
        <dbReference type="ARBA" id="ARBA00007589"/>
    </source>
</evidence>
<evidence type="ECO:0000256" key="11">
    <source>
        <dbReference type="ARBA" id="ARBA00031145"/>
    </source>
</evidence>
<dbReference type="CDD" id="cd23948">
    <property type="entry name" value="FAD_synthase"/>
    <property type="match status" value="1"/>
</dbReference>
<evidence type="ECO:0000256" key="4">
    <source>
        <dbReference type="ARBA" id="ARBA00022630"/>
    </source>
</evidence>
<sequence length="483" mass="54603">MRPTAGLIVIGDEILKGSTRDTNSNFISKKLHELGIQVKKLYFLLRKGRPERFDYVFTTGGVGPTHDDKTYIGVARAFNEELRKSPEIVSAIAKYFPGGELTREHSGFVEKLSMIPESAELLWSNNLANGKPASFPVVRVRNVVSLPGVPRFCERAFTELQDQLFTLALKPMYSQTIYTSEDEVKFADKLTEIASKYDGIVEIGSYPVMKNTCVTVSCGIFKTKNLSLPRFFKTKLIVESESSESGQEVANAVLDLLEDTVVHYDEQSWLDTVEKFSRFRQRQGLRDPKFVALLQESMEVVNQILEKYTLDQITLSFNGGKDCTVLLHLLRLAVDEKYGPDVEIQGFHIMCEDQFPEATQFIIDIAKRYNVVVKEYPGPLKTGLELLKNEQPSVIAVFMGSRASDPRGKYMRSPIEWTDADWPKVLRVCPILSWSYSDVWTTLRGLCIPYCPLYDMGYTSLGGRSNTVKNPLLKYVGKDGTER</sequence>
<dbReference type="Pfam" id="PF00994">
    <property type="entry name" value="MoCF_biosynth"/>
    <property type="match status" value="1"/>
</dbReference>
<dbReference type="WBParaSite" id="NBR_0001040201-mRNA-1">
    <property type="protein sequence ID" value="NBR_0001040201-mRNA-1"/>
    <property type="gene ID" value="NBR_0001040201"/>
</dbReference>
<evidence type="ECO:0000256" key="3">
    <source>
        <dbReference type="ARBA" id="ARBA00012393"/>
    </source>
</evidence>
<dbReference type="Proteomes" id="UP000271162">
    <property type="component" value="Unassembled WGS sequence"/>
</dbReference>
<evidence type="ECO:0000256" key="12">
    <source>
        <dbReference type="ARBA" id="ARBA00031871"/>
    </source>
</evidence>
<evidence type="ECO:0000313" key="17">
    <source>
        <dbReference type="WBParaSite" id="NBR_0001040201-mRNA-1"/>
    </source>
</evidence>
<evidence type="ECO:0000256" key="5">
    <source>
        <dbReference type="ARBA" id="ARBA00022643"/>
    </source>
</evidence>
<proteinExistence type="inferred from homology"/>
<evidence type="ECO:0000256" key="1">
    <source>
        <dbReference type="ARBA" id="ARBA00004726"/>
    </source>
</evidence>
<evidence type="ECO:0000256" key="6">
    <source>
        <dbReference type="ARBA" id="ARBA00022679"/>
    </source>
</evidence>
<dbReference type="Gene3D" id="3.40.50.620">
    <property type="entry name" value="HUPs"/>
    <property type="match status" value="1"/>
</dbReference>
<comment type="pathway">
    <text evidence="1">Cofactor biosynthesis; FAD biosynthesis; FAD from FMN: step 1/1.</text>
</comment>
<dbReference type="AlphaFoldDB" id="A0A158QZN4"/>
<reference evidence="17" key="1">
    <citation type="submission" date="2016-04" db="UniProtKB">
        <authorList>
            <consortium name="WormBaseParasite"/>
        </authorList>
    </citation>
    <scope>IDENTIFICATION</scope>
</reference>
<dbReference type="PANTHER" id="PTHR23293:SF9">
    <property type="entry name" value="FAD SYNTHASE"/>
    <property type="match status" value="1"/>
</dbReference>
<dbReference type="PANTHER" id="PTHR23293">
    <property type="entry name" value="FAD SYNTHETASE-RELATED FMN ADENYLYLTRANSFERASE"/>
    <property type="match status" value="1"/>
</dbReference>
<dbReference type="GO" id="GO:0006747">
    <property type="term" value="P:FAD biosynthetic process"/>
    <property type="evidence" value="ECO:0007669"/>
    <property type="project" value="TreeGrafter"/>
</dbReference>
<feature type="domain" description="MoaB/Mog" evidence="14">
    <location>
        <begin position="6"/>
        <end position="168"/>
    </location>
</feature>
<organism evidence="17">
    <name type="scientific">Nippostrongylus brasiliensis</name>
    <name type="common">Rat hookworm</name>
    <dbReference type="NCBI Taxonomy" id="27835"/>
    <lineage>
        <taxon>Eukaryota</taxon>
        <taxon>Metazoa</taxon>
        <taxon>Ecdysozoa</taxon>
        <taxon>Nematoda</taxon>
        <taxon>Chromadorea</taxon>
        <taxon>Rhabditida</taxon>
        <taxon>Rhabditina</taxon>
        <taxon>Rhabditomorpha</taxon>
        <taxon>Strongyloidea</taxon>
        <taxon>Heligmosomidae</taxon>
        <taxon>Nippostrongylus</taxon>
    </lineage>
</organism>